<feature type="transmembrane region" description="Helical" evidence="7">
    <location>
        <begin position="6"/>
        <end position="26"/>
    </location>
</feature>
<dbReference type="Proteomes" id="UP001432099">
    <property type="component" value="Chromosome"/>
</dbReference>
<dbReference type="PANTHER" id="PTHR34582:SF2">
    <property type="entry name" value="UPF0702 TRANSMEMBRANE PROTEIN YDFR"/>
    <property type="match status" value="1"/>
</dbReference>
<feature type="domain" description="YetF C-terminal" evidence="8">
    <location>
        <begin position="83"/>
        <end position="195"/>
    </location>
</feature>
<sequence>MSKIILSILLAGLFYVVLLVCFKIMGKREVNQLSTVDIVINILIANVAAGGIVEEEYWLDALGGVLVLVMLQILMAKFQIKYPRGRDIIEGESSMVIKNGFVDYDELKKIRVDLDDLMMLLRGDNVVAPEEVQYGIVEKNGKLTVYTKKNPTKTFPLPLVISGQVKPKALESLDKDADWLMNQLELNQFYRLEQVEYLFYEEQKLVIYMKDGIKKLKIK</sequence>
<evidence type="ECO:0000256" key="3">
    <source>
        <dbReference type="ARBA" id="ARBA00022475"/>
    </source>
</evidence>
<protein>
    <submittedName>
        <fullName evidence="9">DUF421 domain-containing protein</fullName>
    </submittedName>
</protein>
<feature type="transmembrane region" description="Helical" evidence="7">
    <location>
        <begin position="58"/>
        <end position="76"/>
    </location>
</feature>
<feature type="transmembrane region" description="Helical" evidence="7">
    <location>
        <begin position="33"/>
        <end position="52"/>
    </location>
</feature>
<keyword evidence="10" id="KW-1185">Reference proteome</keyword>
<keyword evidence="4 7" id="KW-0812">Transmembrane</keyword>
<dbReference type="EMBL" id="AP028127">
    <property type="protein sequence ID" value="BEH90320.1"/>
    <property type="molecule type" value="Genomic_DNA"/>
</dbReference>
<gene>
    <name evidence="9" type="ORF">T23_04220</name>
</gene>
<comment type="similarity">
    <text evidence="2">Belongs to the UPF0702 family.</text>
</comment>
<dbReference type="Gene3D" id="3.30.240.20">
    <property type="entry name" value="bsu07140 like domains"/>
    <property type="match status" value="2"/>
</dbReference>
<evidence type="ECO:0000256" key="7">
    <source>
        <dbReference type="SAM" id="Phobius"/>
    </source>
</evidence>
<dbReference type="Pfam" id="PF04239">
    <property type="entry name" value="DUF421"/>
    <property type="match status" value="1"/>
</dbReference>
<comment type="subcellular location">
    <subcellularLocation>
        <location evidence="1">Cell membrane</location>
        <topology evidence="1">Multi-pass membrane protein</topology>
    </subcellularLocation>
</comment>
<organism evidence="9 10">
    <name type="scientific">Turicibacter faecis</name>
    <dbReference type="NCBI Taxonomy" id="2963365"/>
    <lineage>
        <taxon>Bacteria</taxon>
        <taxon>Bacillati</taxon>
        <taxon>Bacillota</taxon>
        <taxon>Erysipelotrichia</taxon>
        <taxon>Erysipelotrichales</taxon>
        <taxon>Turicibacteraceae</taxon>
        <taxon>Turicibacter</taxon>
    </lineage>
</organism>
<proteinExistence type="inferred from homology"/>
<evidence type="ECO:0000256" key="5">
    <source>
        <dbReference type="ARBA" id="ARBA00022989"/>
    </source>
</evidence>
<evidence type="ECO:0000313" key="10">
    <source>
        <dbReference type="Proteomes" id="UP001432099"/>
    </source>
</evidence>
<dbReference type="InterPro" id="IPR023090">
    <property type="entry name" value="UPF0702_alpha/beta_dom_sf"/>
</dbReference>
<name>A0ABN6Z941_9FIRM</name>
<keyword evidence="6 7" id="KW-0472">Membrane</keyword>
<evidence type="ECO:0000256" key="1">
    <source>
        <dbReference type="ARBA" id="ARBA00004651"/>
    </source>
</evidence>
<keyword evidence="5 7" id="KW-1133">Transmembrane helix</keyword>
<dbReference type="InterPro" id="IPR007353">
    <property type="entry name" value="DUF421"/>
</dbReference>
<evidence type="ECO:0000259" key="8">
    <source>
        <dbReference type="Pfam" id="PF04239"/>
    </source>
</evidence>
<evidence type="ECO:0000256" key="6">
    <source>
        <dbReference type="ARBA" id="ARBA00023136"/>
    </source>
</evidence>
<evidence type="ECO:0000256" key="2">
    <source>
        <dbReference type="ARBA" id="ARBA00006448"/>
    </source>
</evidence>
<evidence type="ECO:0000313" key="9">
    <source>
        <dbReference type="EMBL" id="BEH90320.1"/>
    </source>
</evidence>
<keyword evidence="3" id="KW-1003">Cell membrane</keyword>
<accession>A0ABN6Z941</accession>
<reference evidence="9" key="1">
    <citation type="journal article" date="2024" name="Int. J. Syst. Evol. Microbiol.">
        <title>Turicibacter faecis sp. nov., isolated from faeces of heart failure mouse model.</title>
        <authorList>
            <person name="Imamura Y."/>
            <person name="Motooka D."/>
            <person name="Nakajima Y."/>
            <person name="Ito S."/>
            <person name="Kitakaze M."/>
            <person name="Iida T."/>
            <person name="Nakamura S."/>
        </authorList>
    </citation>
    <scope>NUCLEOTIDE SEQUENCE</scope>
    <source>
        <strain evidence="9">TC023</strain>
    </source>
</reference>
<dbReference type="RefSeq" id="WP_338617831.1">
    <property type="nucleotide sequence ID" value="NZ_AP028127.1"/>
</dbReference>
<evidence type="ECO:0000256" key="4">
    <source>
        <dbReference type="ARBA" id="ARBA00022692"/>
    </source>
</evidence>
<dbReference type="PANTHER" id="PTHR34582">
    <property type="entry name" value="UPF0702 TRANSMEMBRANE PROTEIN YCAP"/>
    <property type="match status" value="1"/>
</dbReference>